<comment type="caution">
    <text evidence="1">The sequence shown here is derived from an EMBL/GenBank/DDBJ whole genome shotgun (WGS) entry which is preliminary data.</text>
</comment>
<sequence length="87" mass="10492">MKAQDLLTRIMMESEREDREFSRLEFNVRDRGVVMNYEYADATGTGDIHRPRHVKDPEVLDLETFDELKPLLYEKNIPFKERRDDFL</sequence>
<organism evidence="1 2">
    <name type="scientific">Salinicoccus halitifaciens</name>
    <dbReference type="NCBI Taxonomy" id="1073415"/>
    <lineage>
        <taxon>Bacteria</taxon>
        <taxon>Bacillati</taxon>
        <taxon>Bacillota</taxon>
        <taxon>Bacilli</taxon>
        <taxon>Bacillales</taxon>
        <taxon>Staphylococcaceae</taxon>
        <taxon>Salinicoccus</taxon>
    </lineage>
</organism>
<name>A0ABV2E7P2_9STAP</name>
<dbReference type="RefSeq" id="WP_230820321.1">
    <property type="nucleotide sequence ID" value="NZ_JAJNCU010000001.1"/>
</dbReference>
<keyword evidence="2" id="KW-1185">Reference proteome</keyword>
<gene>
    <name evidence="1" type="ORF">ABHD89_000806</name>
</gene>
<evidence type="ECO:0000313" key="2">
    <source>
        <dbReference type="Proteomes" id="UP001549019"/>
    </source>
</evidence>
<dbReference type="EMBL" id="JBDZDV010000001">
    <property type="protein sequence ID" value="MET3110418.1"/>
    <property type="molecule type" value="Genomic_DNA"/>
</dbReference>
<reference evidence="1 2" key="1">
    <citation type="submission" date="2024-05" db="EMBL/GenBank/DDBJ databases">
        <title>Genomic Encyclopedia of Type Strains, Phase IV (KMG-IV): sequencing the most valuable type-strain genomes for metagenomic binning, comparative biology and taxonomic classification.</title>
        <authorList>
            <person name="Goeker M."/>
        </authorList>
    </citation>
    <scope>NUCLEOTIDE SEQUENCE [LARGE SCALE GENOMIC DNA]</scope>
    <source>
        <strain evidence="1 2">DSM 25286</strain>
    </source>
</reference>
<proteinExistence type="predicted"/>
<dbReference type="Proteomes" id="UP001549019">
    <property type="component" value="Unassembled WGS sequence"/>
</dbReference>
<protein>
    <submittedName>
        <fullName evidence="1">Uncharacterized protein</fullName>
    </submittedName>
</protein>
<evidence type="ECO:0000313" key="1">
    <source>
        <dbReference type="EMBL" id="MET3110418.1"/>
    </source>
</evidence>
<accession>A0ABV2E7P2</accession>